<evidence type="ECO:0000313" key="3">
    <source>
        <dbReference type="Proteomes" id="UP000759537"/>
    </source>
</evidence>
<comment type="caution">
    <text evidence="2">The sequence shown here is derived from an EMBL/GenBank/DDBJ whole genome shotgun (WGS) entry which is preliminary data.</text>
</comment>
<name>A0A9P5MW66_9AGAM</name>
<sequence>MMLTENGDRNTGQRRYPLKPRRNTRVLSSPCTVQRSSSLRRSYLGIWIPRVRITSRDWYTYPLLVPPPNKKSTKSKTSTGKSTAGQPTLKPCVSAYLPVLSPSVLIDTIRAAMNAAEGQGAAGGIPVEKENREQLECEGITTLQVVSHAQHAAYRYCL</sequence>
<proteinExistence type="predicted"/>
<dbReference type="Proteomes" id="UP000759537">
    <property type="component" value="Unassembled WGS sequence"/>
</dbReference>
<dbReference type="EMBL" id="WHVB01000008">
    <property type="protein sequence ID" value="KAF8480351.1"/>
    <property type="molecule type" value="Genomic_DNA"/>
</dbReference>
<reference evidence="2" key="1">
    <citation type="submission" date="2019-10" db="EMBL/GenBank/DDBJ databases">
        <authorList>
            <consortium name="DOE Joint Genome Institute"/>
            <person name="Kuo A."/>
            <person name="Miyauchi S."/>
            <person name="Kiss E."/>
            <person name="Drula E."/>
            <person name="Kohler A."/>
            <person name="Sanchez-Garcia M."/>
            <person name="Andreopoulos B."/>
            <person name="Barry K.W."/>
            <person name="Bonito G."/>
            <person name="Buee M."/>
            <person name="Carver A."/>
            <person name="Chen C."/>
            <person name="Cichocki N."/>
            <person name="Clum A."/>
            <person name="Culley D."/>
            <person name="Crous P.W."/>
            <person name="Fauchery L."/>
            <person name="Girlanda M."/>
            <person name="Hayes R."/>
            <person name="Keri Z."/>
            <person name="LaButti K."/>
            <person name="Lipzen A."/>
            <person name="Lombard V."/>
            <person name="Magnuson J."/>
            <person name="Maillard F."/>
            <person name="Morin E."/>
            <person name="Murat C."/>
            <person name="Nolan M."/>
            <person name="Ohm R."/>
            <person name="Pangilinan J."/>
            <person name="Pereira M."/>
            <person name="Perotto S."/>
            <person name="Peter M."/>
            <person name="Riley R."/>
            <person name="Sitrit Y."/>
            <person name="Stielow B."/>
            <person name="Szollosi G."/>
            <person name="Zifcakova L."/>
            <person name="Stursova M."/>
            <person name="Spatafora J.W."/>
            <person name="Tedersoo L."/>
            <person name="Vaario L.-M."/>
            <person name="Yamada A."/>
            <person name="Yan M."/>
            <person name="Wang P."/>
            <person name="Xu J."/>
            <person name="Bruns T."/>
            <person name="Baldrian P."/>
            <person name="Vilgalys R."/>
            <person name="Henrissat B."/>
            <person name="Grigoriev I.V."/>
            <person name="Hibbett D."/>
            <person name="Nagy L.G."/>
            <person name="Martin F.M."/>
        </authorList>
    </citation>
    <scope>NUCLEOTIDE SEQUENCE</scope>
    <source>
        <strain evidence="2">Prilba</strain>
    </source>
</reference>
<keyword evidence="3" id="KW-1185">Reference proteome</keyword>
<dbReference type="AlphaFoldDB" id="A0A9P5MW66"/>
<protein>
    <submittedName>
        <fullName evidence="2">Uncharacterized protein</fullName>
    </submittedName>
</protein>
<gene>
    <name evidence="2" type="ORF">DFH94DRAFT_473541</name>
</gene>
<organism evidence="2 3">
    <name type="scientific">Russula ochroleuca</name>
    <dbReference type="NCBI Taxonomy" id="152965"/>
    <lineage>
        <taxon>Eukaryota</taxon>
        <taxon>Fungi</taxon>
        <taxon>Dikarya</taxon>
        <taxon>Basidiomycota</taxon>
        <taxon>Agaricomycotina</taxon>
        <taxon>Agaricomycetes</taxon>
        <taxon>Russulales</taxon>
        <taxon>Russulaceae</taxon>
        <taxon>Russula</taxon>
    </lineage>
</organism>
<feature type="region of interest" description="Disordered" evidence="1">
    <location>
        <begin position="1"/>
        <end position="22"/>
    </location>
</feature>
<reference evidence="2" key="2">
    <citation type="journal article" date="2020" name="Nat. Commun.">
        <title>Large-scale genome sequencing of mycorrhizal fungi provides insights into the early evolution of symbiotic traits.</title>
        <authorList>
            <person name="Miyauchi S."/>
            <person name="Kiss E."/>
            <person name="Kuo A."/>
            <person name="Drula E."/>
            <person name="Kohler A."/>
            <person name="Sanchez-Garcia M."/>
            <person name="Morin E."/>
            <person name="Andreopoulos B."/>
            <person name="Barry K.W."/>
            <person name="Bonito G."/>
            <person name="Buee M."/>
            <person name="Carver A."/>
            <person name="Chen C."/>
            <person name="Cichocki N."/>
            <person name="Clum A."/>
            <person name="Culley D."/>
            <person name="Crous P.W."/>
            <person name="Fauchery L."/>
            <person name="Girlanda M."/>
            <person name="Hayes R.D."/>
            <person name="Keri Z."/>
            <person name="LaButti K."/>
            <person name="Lipzen A."/>
            <person name="Lombard V."/>
            <person name="Magnuson J."/>
            <person name="Maillard F."/>
            <person name="Murat C."/>
            <person name="Nolan M."/>
            <person name="Ohm R.A."/>
            <person name="Pangilinan J."/>
            <person name="Pereira M.F."/>
            <person name="Perotto S."/>
            <person name="Peter M."/>
            <person name="Pfister S."/>
            <person name="Riley R."/>
            <person name="Sitrit Y."/>
            <person name="Stielow J.B."/>
            <person name="Szollosi G."/>
            <person name="Zifcakova L."/>
            <person name="Stursova M."/>
            <person name="Spatafora J.W."/>
            <person name="Tedersoo L."/>
            <person name="Vaario L.M."/>
            <person name="Yamada A."/>
            <person name="Yan M."/>
            <person name="Wang P."/>
            <person name="Xu J."/>
            <person name="Bruns T."/>
            <person name="Baldrian P."/>
            <person name="Vilgalys R."/>
            <person name="Dunand C."/>
            <person name="Henrissat B."/>
            <person name="Grigoriev I.V."/>
            <person name="Hibbett D."/>
            <person name="Nagy L.G."/>
            <person name="Martin F.M."/>
        </authorList>
    </citation>
    <scope>NUCLEOTIDE SEQUENCE</scope>
    <source>
        <strain evidence="2">Prilba</strain>
    </source>
</reference>
<evidence type="ECO:0000313" key="2">
    <source>
        <dbReference type="EMBL" id="KAF8480351.1"/>
    </source>
</evidence>
<evidence type="ECO:0000256" key="1">
    <source>
        <dbReference type="SAM" id="MobiDB-lite"/>
    </source>
</evidence>
<feature type="region of interest" description="Disordered" evidence="1">
    <location>
        <begin position="64"/>
        <end position="86"/>
    </location>
</feature>
<accession>A0A9P5MW66</accession>